<evidence type="ECO:0000313" key="2">
    <source>
        <dbReference type="Proteomes" id="UP001497680"/>
    </source>
</evidence>
<protein>
    <submittedName>
        <fullName evidence="1">AAR2 protein-domain-containing protein</fullName>
    </submittedName>
</protein>
<reference evidence="1 2" key="1">
    <citation type="journal article" date="2022" name="New Phytol.">
        <title>Ecological generalism drives hyperdiversity of secondary metabolite gene clusters in xylarialean endophytes.</title>
        <authorList>
            <person name="Franco M.E.E."/>
            <person name="Wisecaver J.H."/>
            <person name="Arnold A.E."/>
            <person name="Ju Y.M."/>
            <person name="Slot J.C."/>
            <person name="Ahrendt S."/>
            <person name="Moore L.P."/>
            <person name="Eastman K.E."/>
            <person name="Scott K."/>
            <person name="Konkel Z."/>
            <person name="Mondo S.J."/>
            <person name="Kuo A."/>
            <person name="Hayes R.D."/>
            <person name="Haridas S."/>
            <person name="Andreopoulos B."/>
            <person name="Riley R."/>
            <person name="LaButti K."/>
            <person name="Pangilinan J."/>
            <person name="Lipzen A."/>
            <person name="Amirebrahimi M."/>
            <person name="Yan J."/>
            <person name="Adam C."/>
            <person name="Keymanesh K."/>
            <person name="Ng V."/>
            <person name="Louie K."/>
            <person name="Northen T."/>
            <person name="Drula E."/>
            <person name="Henrissat B."/>
            <person name="Hsieh H.M."/>
            <person name="Youens-Clark K."/>
            <person name="Lutzoni F."/>
            <person name="Miadlikowska J."/>
            <person name="Eastwood D.C."/>
            <person name="Hamelin R.C."/>
            <person name="Grigoriev I.V."/>
            <person name="U'Ren J.M."/>
        </authorList>
    </citation>
    <scope>NUCLEOTIDE SEQUENCE [LARGE SCALE GENOMIC DNA]</scope>
    <source>
        <strain evidence="1 2">ER1909</strain>
    </source>
</reference>
<gene>
    <name evidence="1" type="ORF">F4821DRAFT_224163</name>
</gene>
<organism evidence="1 2">
    <name type="scientific">Hypoxylon rubiginosum</name>
    <dbReference type="NCBI Taxonomy" id="110542"/>
    <lineage>
        <taxon>Eukaryota</taxon>
        <taxon>Fungi</taxon>
        <taxon>Dikarya</taxon>
        <taxon>Ascomycota</taxon>
        <taxon>Pezizomycotina</taxon>
        <taxon>Sordariomycetes</taxon>
        <taxon>Xylariomycetidae</taxon>
        <taxon>Xylariales</taxon>
        <taxon>Hypoxylaceae</taxon>
        <taxon>Hypoxylon</taxon>
    </lineage>
</organism>
<name>A0ACC0DII5_9PEZI</name>
<proteinExistence type="predicted"/>
<keyword evidence="2" id="KW-1185">Reference proteome</keyword>
<dbReference type="EMBL" id="MU394283">
    <property type="protein sequence ID" value="KAI6092489.1"/>
    <property type="molecule type" value="Genomic_DNA"/>
</dbReference>
<accession>A0ACC0DII5</accession>
<evidence type="ECO:0000313" key="1">
    <source>
        <dbReference type="EMBL" id="KAI6092489.1"/>
    </source>
</evidence>
<sequence length="552" mass="61706">MPPYLSGSIRPWGAISPQQPPRPSSSLRPFNSSARIDPSVDTIPFASLRITDNNRDTPLLTPDRSRPLRGGRNSSNRTSTASTSTATANDIFNWRTPRRWPPGPPRMVPLEDVFLTCDLPTGFTVGYDNTSFQVTSRPFPGFRGIPAGAHLIWAAASAAATTRGGFWIFTPPRAPAAPAEVYVKQWHSFDEELGAPLNASEGRWQRNQLHRIFDRLMPCDTLSQGQGQGTTTNHLFSTLPDFLQEGPALWERLTWAIRPRVPTALTGLAGAKTGWRVSTTDEVAGQALNFASPDTAPLRFAFSMDEQLISATATGEARTRQALDPTSFVIEKLEGGDNNNDNDDNGSGAAAGDHPNLLQLVGELSFAFLTGRHLGNMSCIEQWWFYLTRIIFRCYALAEERPRLVLQLIQTFHAQLVYEERELDGESVLDQFPEQARALRRHLITYKARLEEQQAAWSSPSSLYDNIRYRLADPRLDLRAAFADLEGWLVRHRGWDLNAGYVRSGAYTLEDGESVQLELSDFEDEDERGDYAPAVVELDDHGRERGRYLWSE</sequence>
<comment type="caution">
    <text evidence="1">The sequence shown here is derived from an EMBL/GenBank/DDBJ whole genome shotgun (WGS) entry which is preliminary data.</text>
</comment>
<dbReference type="Proteomes" id="UP001497680">
    <property type="component" value="Unassembled WGS sequence"/>
</dbReference>